<evidence type="ECO:0000313" key="3">
    <source>
        <dbReference type="Proteomes" id="UP000639396"/>
    </source>
</evidence>
<feature type="compositionally biased region" description="Basic and acidic residues" evidence="1">
    <location>
        <begin position="188"/>
        <end position="203"/>
    </location>
</feature>
<feature type="compositionally biased region" description="Basic and acidic residues" evidence="1">
    <location>
        <begin position="159"/>
        <end position="169"/>
    </location>
</feature>
<comment type="caution">
    <text evidence="2">The sequence shown here is derived from an EMBL/GenBank/DDBJ whole genome shotgun (WGS) entry which is preliminary data.</text>
</comment>
<dbReference type="RefSeq" id="WP_190923750.1">
    <property type="nucleotide sequence ID" value="NZ_JACXJA010000001.1"/>
</dbReference>
<accession>A0A927C3A9</accession>
<dbReference type="EMBL" id="JACXJA010000001">
    <property type="protein sequence ID" value="MBD2860535.1"/>
    <property type="molecule type" value="Genomic_DNA"/>
</dbReference>
<dbReference type="Proteomes" id="UP000639396">
    <property type="component" value="Unassembled WGS sequence"/>
</dbReference>
<organism evidence="2 3">
    <name type="scientific">Paenibacillus oceani</name>
    <dbReference type="NCBI Taxonomy" id="2772510"/>
    <lineage>
        <taxon>Bacteria</taxon>
        <taxon>Bacillati</taxon>
        <taxon>Bacillota</taxon>
        <taxon>Bacilli</taxon>
        <taxon>Bacillales</taxon>
        <taxon>Paenibacillaceae</taxon>
        <taxon>Paenibacillus</taxon>
    </lineage>
</organism>
<gene>
    <name evidence="2" type="ORF">IDH45_00855</name>
</gene>
<feature type="region of interest" description="Disordered" evidence="1">
    <location>
        <begin position="159"/>
        <end position="305"/>
    </location>
</feature>
<evidence type="ECO:0000313" key="2">
    <source>
        <dbReference type="EMBL" id="MBD2860535.1"/>
    </source>
</evidence>
<sequence length="500" mass="53466">MADMAARDTIDRLLRSQDRLRESADRTSVAFYRLEQYARRAALAVLRMVGAKFPNNPKNSISISIQSSDNKDSKDDFTESVKKMNELLEKLSNKDEKSKWKQAVEVADDISKFTGYIGVINDTWDIVNKTKEIFNKNKSSNAAQQIVCVCKCCCDDKKTPPSDGPDRGNKRSSARRIPRTRTRGGDGGTRRSPLDKSAGERTKSNLPSNKSTAEANKPIADSEKKPRRKADVVPFPTKADTTQPPKIPEETLGDKTKPVTPGPSKESDIKDNQPTNLDDKTRPSTSPDSKKPPGPGPGSNNFVSGSGGFKAFEGLSKLGKSAMKYLGGSNPLGRTALGMMSIAAAEDKTAAVVDTLASAGGATVGSIIGSAILPGVGTVVGGMVGGWLGEKAGRFINNSGWFGKKKKEEESGPPVNSAALSSPASNLSLYPASTPLPPPGPGYPAVPNNTDLPAPTYNISVEGVQLNMPKEEIDEESLARKIGWEIVSKMKLAMDNRVAT</sequence>
<proteinExistence type="predicted"/>
<evidence type="ECO:0000256" key="1">
    <source>
        <dbReference type="SAM" id="MobiDB-lite"/>
    </source>
</evidence>
<keyword evidence="3" id="KW-1185">Reference proteome</keyword>
<feature type="compositionally biased region" description="Basic and acidic residues" evidence="1">
    <location>
        <begin position="265"/>
        <end position="282"/>
    </location>
</feature>
<feature type="compositionally biased region" description="Polar residues" evidence="1">
    <location>
        <begin position="204"/>
        <end position="214"/>
    </location>
</feature>
<protein>
    <submittedName>
        <fullName evidence="2">Uncharacterized protein</fullName>
    </submittedName>
</protein>
<feature type="compositionally biased region" description="Pro residues" evidence="1">
    <location>
        <begin position="434"/>
        <end position="444"/>
    </location>
</feature>
<feature type="region of interest" description="Disordered" evidence="1">
    <location>
        <begin position="429"/>
        <end position="448"/>
    </location>
</feature>
<name>A0A927C3A9_9BACL</name>
<feature type="compositionally biased region" description="Basic residues" evidence="1">
    <location>
        <begin position="170"/>
        <end position="182"/>
    </location>
</feature>
<reference evidence="2" key="1">
    <citation type="submission" date="2020-09" db="EMBL/GenBank/DDBJ databases">
        <title>A novel bacterium of genus Paenibacillus, isolated from South China Sea.</title>
        <authorList>
            <person name="Huang H."/>
            <person name="Mo K."/>
            <person name="Hu Y."/>
        </authorList>
    </citation>
    <scope>NUCLEOTIDE SEQUENCE</scope>
    <source>
        <strain evidence="2">IB182363</strain>
    </source>
</reference>
<dbReference type="AlphaFoldDB" id="A0A927C3A9"/>
<feature type="compositionally biased region" description="Basic and acidic residues" evidence="1">
    <location>
        <begin position="247"/>
        <end position="257"/>
    </location>
</feature>